<dbReference type="Gene3D" id="3.30.70.2970">
    <property type="entry name" value="Protein of unknown function (DUF541), domain 2"/>
    <property type="match status" value="1"/>
</dbReference>
<dbReference type="PANTHER" id="PTHR34387">
    <property type="entry name" value="SLR1258 PROTEIN"/>
    <property type="match status" value="1"/>
</dbReference>
<gene>
    <name evidence="1" type="ORF">PTE31013_04580</name>
</gene>
<reference evidence="1 2" key="1">
    <citation type="submission" date="2019-08" db="EMBL/GenBank/DDBJ databases">
        <authorList>
            <person name="Peeters C."/>
        </authorList>
    </citation>
    <scope>NUCLEOTIDE SEQUENCE [LARGE SCALE GENOMIC DNA]</scope>
    <source>
        <strain evidence="1 2">LMG 31013</strain>
    </source>
</reference>
<evidence type="ECO:0000313" key="1">
    <source>
        <dbReference type="EMBL" id="VVE48596.1"/>
    </source>
</evidence>
<dbReference type="EMBL" id="CABPRU010000016">
    <property type="protein sequence ID" value="VVE48596.1"/>
    <property type="molecule type" value="Genomic_DNA"/>
</dbReference>
<dbReference type="PANTHER" id="PTHR34387:SF1">
    <property type="entry name" value="PERIPLASMIC IMMUNOGENIC PROTEIN"/>
    <property type="match status" value="1"/>
</dbReference>
<name>A0A5E4YIF3_9BURK</name>
<accession>A0A5E4YIF3</accession>
<dbReference type="AlphaFoldDB" id="A0A5E4YIF3"/>
<dbReference type="InterPro" id="IPR007497">
    <property type="entry name" value="SIMPL/DUF541"/>
</dbReference>
<keyword evidence="2" id="KW-1185">Reference proteome</keyword>
<dbReference type="GO" id="GO:0006974">
    <property type="term" value="P:DNA damage response"/>
    <property type="evidence" value="ECO:0007669"/>
    <property type="project" value="TreeGrafter"/>
</dbReference>
<protein>
    <submittedName>
        <fullName evidence="1">Periplasmic or secreted protein</fullName>
    </submittedName>
</protein>
<dbReference type="Pfam" id="PF04402">
    <property type="entry name" value="SIMPL"/>
    <property type="match status" value="1"/>
</dbReference>
<proteinExistence type="predicted"/>
<evidence type="ECO:0000313" key="2">
    <source>
        <dbReference type="Proteomes" id="UP000334380"/>
    </source>
</evidence>
<organism evidence="1 2">
    <name type="scientific">Pandoraea terrigena</name>
    <dbReference type="NCBI Taxonomy" id="2508292"/>
    <lineage>
        <taxon>Bacteria</taxon>
        <taxon>Pseudomonadati</taxon>
        <taxon>Pseudomonadota</taxon>
        <taxon>Betaproteobacteria</taxon>
        <taxon>Burkholderiales</taxon>
        <taxon>Burkholderiaceae</taxon>
        <taxon>Pandoraea</taxon>
    </lineage>
</organism>
<dbReference type="Gene3D" id="3.30.110.170">
    <property type="entry name" value="Protein of unknown function (DUF541), domain 1"/>
    <property type="match status" value="1"/>
</dbReference>
<dbReference type="InterPro" id="IPR052022">
    <property type="entry name" value="26kDa_periplasmic_antigen"/>
</dbReference>
<dbReference type="Proteomes" id="UP000334380">
    <property type="component" value="Unassembled WGS sequence"/>
</dbReference>
<sequence>MPGEPTLLRSRQYQVADTRIGCPPLGHAVPPFRGRHVAKAVRATGQNVRRAQANTHSKKDNTMRKSLAAALLIATAANAAYAQPGDDANRQVSGVLGLEAHATKEVEQDTVHITMSAQEQGADAATVSRNLTQKANSAMSVAKGQNAVQVQTGSVSLYPTTNRDGKITAWRGRTELQMTSKDFGAASRLASQISNQMQMDGVSFSLSREAQEKTQAELTQQAIQAFRDQAQSNTKAFGYSSYTIRQVQVGANAPMMPRPYAMKAMTMSAAADAAPPMQLEGGKTQVTVTVSGTVQMK</sequence>